<feature type="compositionally biased region" description="Basic and acidic residues" evidence="1">
    <location>
        <begin position="15"/>
        <end position="29"/>
    </location>
</feature>
<evidence type="ECO:0000313" key="2">
    <source>
        <dbReference type="EMBL" id="GFM96822.1"/>
    </source>
</evidence>
<reference evidence="2 3" key="1">
    <citation type="submission" date="2020-05" db="EMBL/GenBank/DDBJ databases">
        <title>Whole genome shotgun sequence of Streptomyces fulvorobeus NBRC 15897.</title>
        <authorList>
            <person name="Komaki H."/>
            <person name="Tamura T."/>
        </authorList>
    </citation>
    <scope>NUCLEOTIDE SEQUENCE [LARGE SCALE GENOMIC DNA]</scope>
    <source>
        <strain evidence="2 3">NBRC 15897</strain>
    </source>
</reference>
<dbReference type="Proteomes" id="UP000498980">
    <property type="component" value="Unassembled WGS sequence"/>
</dbReference>
<dbReference type="InterPro" id="IPR012340">
    <property type="entry name" value="NA-bd_OB-fold"/>
</dbReference>
<dbReference type="EMBL" id="BLWC01000001">
    <property type="protein sequence ID" value="GFM96822.1"/>
    <property type="molecule type" value="Genomic_DNA"/>
</dbReference>
<name>A0A7J0C2U6_9ACTN</name>
<protein>
    <recommendedName>
        <fullName evidence="4">Cold shock domain-containing protein</fullName>
    </recommendedName>
</protein>
<gene>
    <name evidence="2" type="ORF">Sfulv_16330</name>
</gene>
<comment type="caution">
    <text evidence="2">The sequence shown here is derived from an EMBL/GenBank/DDBJ whole genome shotgun (WGS) entry which is preliminary data.</text>
</comment>
<organism evidence="2 3">
    <name type="scientific">Streptomyces fulvorobeus</name>
    <dbReference type="NCBI Taxonomy" id="284028"/>
    <lineage>
        <taxon>Bacteria</taxon>
        <taxon>Bacillati</taxon>
        <taxon>Actinomycetota</taxon>
        <taxon>Actinomycetes</taxon>
        <taxon>Kitasatosporales</taxon>
        <taxon>Streptomycetaceae</taxon>
        <taxon>Streptomyces</taxon>
    </lineage>
</organism>
<proteinExistence type="predicted"/>
<keyword evidence="3" id="KW-1185">Reference proteome</keyword>
<dbReference type="SUPFAM" id="SSF50249">
    <property type="entry name" value="Nucleic acid-binding proteins"/>
    <property type="match status" value="1"/>
</dbReference>
<accession>A0A7J0C2U6</accession>
<evidence type="ECO:0000256" key="1">
    <source>
        <dbReference type="SAM" id="MobiDB-lite"/>
    </source>
</evidence>
<evidence type="ECO:0008006" key="4">
    <source>
        <dbReference type="Google" id="ProtNLM"/>
    </source>
</evidence>
<dbReference type="Gene3D" id="2.40.50.140">
    <property type="entry name" value="Nucleic acid-binding proteins"/>
    <property type="match status" value="1"/>
</dbReference>
<dbReference type="AlphaFoldDB" id="A0A7J0C2U6"/>
<feature type="region of interest" description="Disordered" evidence="1">
    <location>
        <begin position="1"/>
        <end position="36"/>
    </location>
</feature>
<sequence>MSLASASHVHKTAMRRCEESPWERFERPKPSANSPRIPAMVTATVREWRDEEGWGVLDSPETPGGCWGHYSTLEMAGFRTLTPGQQVDLRWEAPGFKQDGYDYRALSIVPRPA</sequence>
<evidence type="ECO:0000313" key="3">
    <source>
        <dbReference type="Proteomes" id="UP000498980"/>
    </source>
</evidence>